<gene>
    <name evidence="8" type="ORF">QTN47_22525</name>
</gene>
<dbReference type="EMBL" id="JAULBC010000008">
    <property type="protein sequence ID" value="MEX6690303.1"/>
    <property type="molecule type" value="Genomic_DNA"/>
</dbReference>
<evidence type="ECO:0000259" key="7">
    <source>
        <dbReference type="Pfam" id="PF20216"/>
    </source>
</evidence>
<dbReference type="InterPro" id="IPR035952">
    <property type="entry name" value="Rhomboid-like_sf"/>
</dbReference>
<feature type="transmembrane region" description="Helical" evidence="5">
    <location>
        <begin position="205"/>
        <end position="224"/>
    </location>
</feature>
<feature type="transmembrane region" description="Helical" evidence="5">
    <location>
        <begin position="21"/>
        <end position="44"/>
    </location>
</feature>
<evidence type="ECO:0000259" key="6">
    <source>
        <dbReference type="Pfam" id="PF01694"/>
    </source>
</evidence>
<keyword evidence="8" id="KW-0645">Protease</keyword>
<feature type="domain" description="Peptidase S54 rhomboid" evidence="6">
    <location>
        <begin position="76"/>
        <end position="225"/>
    </location>
</feature>
<keyword evidence="2 5" id="KW-0812">Transmembrane</keyword>
<feature type="transmembrane region" description="Helical" evidence="5">
    <location>
        <begin position="88"/>
        <end position="107"/>
    </location>
</feature>
<dbReference type="EC" id="3.4.21.105" evidence="8"/>
<dbReference type="GO" id="GO:0008233">
    <property type="term" value="F:peptidase activity"/>
    <property type="evidence" value="ECO:0007669"/>
    <property type="project" value="UniProtKB-KW"/>
</dbReference>
<evidence type="ECO:0000256" key="2">
    <source>
        <dbReference type="ARBA" id="ARBA00022692"/>
    </source>
</evidence>
<dbReference type="PANTHER" id="PTHR43066">
    <property type="entry name" value="RHOMBOID-RELATED PROTEIN"/>
    <property type="match status" value="1"/>
</dbReference>
<dbReference type="Proteomes" id="UP001560573">
    <property type="component" value="Unassembled WGS sequence"/>
</dbReference>
<evidence type="ECO:0000313" key="8">
    <source>
        <dbReference type="EMBL" id="MEX6690303.1"/>
    </source>
</evidence>
<accession>A0ABV3ZNT6</accession>
<dbReference type="RefSeq" id="WP_369331717.1">
    <property type="nucleotide sequence ID" value="NZ_JAULBC010000008.1"/>
</dbReference>
<name>A0ABV3ZNT6_9BACT</name>
<feature type="transmembrane region" description="Helical" evidence="5">
    <location>
        <begin position="119"/>
        <end position="138"/>
    </location>
</feature>
<evidence type="ECO:0000256" key="5">
    <source>
        <dbReference type="SAM" id="Phobius"/>
    </source>
</evidence>
<keyword evidence="9" id="KW-1185">Reference proteome</keyword>
<dbReference type="Pfam" id="PF20216">
    <property type="entry name" value="DUF6576"/>
    <property type="match status" value="1"/>
</dbReference>
<protein>
    <submittedName>
        <fullName evidence="8">Rhomboid family intramembrane serine protease</fullName>
        <ecNumber evidence="8">3.4.21.105</ecNumber>
    </submittedName>
</protein>
<comment type="caution">
    <text evidence="8">The sequence shown here is derived from an EMBL/GenBank/DDBJ whole genome shotgun (WGS) entry which is preliminary data.</text>
</comment>
<sequence length="312" mass="35262">MSVMEQNRGNRLLLGQNNNALTWLIIINAVIFVILNFIKIIYLFSYDINAEATLTFQRQIVEWFSLPGGIQKFGSRPWTILTYMFSHVSVWDLIVTLLWLWGFGFILQDMMGNSKLIPIYLYAGFAGGAIFLAATNLIPAFKVNAGENYALIGGGAAVMGVAVATTALAPTYRIFPMLNGGIPLWVLTLIFIAIDYATVASSSMGYALAHLAGAGMGFLFVYQLRRGSDWGEWMLQLFYWTEDLFNPEKKHSTASKKQQHFYKATKKPFEKKPHITQQHIDEILDKINQKGYHFLTDEEKEFLKKASEGDLM</sequence>
<organism evidence="8 9">
    <name type="scientific">Danxiaibacter flavus</name>
    <dbReference type="NCBI Taxonomy" id="3049108"/>
    <lineage>
        <taxon>Bacteria</taxon>
        <taxon>Pseudomonadati</taxon>
        <taxon>Bacteroidota</taxon>
        <taxon>Chitinophagia</taxon>
        <taxon>Chitinophagales</taxon>
        <taxon>Chitinophagaceae</taxon>
        <taxon>Danxiaibacter</taxon>
    </lineage>
</organism>
<feature type="domain" description="DUF6576" evidence="7">
    <location>
        <begin position="274"/>
        <end position="307"/>
    </location>
</feature>
<dbReference type="InterPro" id="IPR022764">
    <property type="entry name" value="Peptidase_S54_rhomboid_dom"/>
</dbReference>
<dbReference type="Pfam" id="PF01694">
    <property type="entry name" value="Rhomboid"/>
    <property type="match status" value="1"/>
</dbReference>
<comment type="subcellular location">
    <subcellularLocation>
        <location evidence="1">Membrane</location>
        <topology evidence="1">Multi-pass membrane protein</topology>
    </subcellularLocation>
</comment>
<dbReference type="GO" id="GO:0006508">
    <property type="term" value="P:proteolysis"/>
    <property type="evidence" value="ECO:0007669"/>
    <property type="project" value="UniProtKB-KW"/>
</dbReference>
<dbReference type="Gene3D" id="1.20.1540.10">
    <property type="entry name" value="Rhomboid-like"/>
    <property type="match status" value="1"/>
</dbReference>
<keyword evidence="4 5" id="KW-0472">Membrane</keyword>
<evidence type="ECO:0000256" key="1">
    <source>
        <dbReference type="ARBA" id="ARBA00004141"/>
    </source>
</evidence>
<reference evidence="8 9" key="1">
    <citation type="submission" date="2023-07" db="EMBL/GenBank/DDBJ databases">
        <authorList>
            <person name="Lian W.-H."/>
        </authorList>
    </citation>
    <scope>NUCLEOTIDE SEQUENCE [LARGE SCALE GENOMIC DNA]</scope>
    <source>
        <strain evidence="8 9">SYSU DXS3180</strain>
    </source>
</reference>
<evidence type="ECO:0000313" key="9">
    <source>
        <dbReference type="Proteomes" id="UP001560573"/>
    </source>
</evidence>
<feature type="transmembrane region" description="Helical" evidence="5">
    <location>
        <begin position="181"/>
        <end position="199"/>
    </location>
</feature>
<evidence type="ECO:0000256" key="4">
    <source>
        <dbReference type="ARBA" id="ARBA00023136"/>
    </source>
</evidence>
<keyword evidence="3 5" id="KW-1133">Transmembrane helix</keyword>
<evidence type="ECO:0000256" key="3">
    <source>
        <dbReference type="ARBA" id="ARBA00022989"/>
    </source>
</evidence>
<feature type="transmembrane region" description="Helical" evidence="5">
    <location>
        <begin position="150"/>
        <end position="169"/>
    </location>
</feature>
<dbReference type="InterPro" id="IPR046483">
    <property type="entry name" value="DUF6576"/>
</dbReference>
<dbReference type="SUPFAM" id="SSF144091">
    <property type="entry name" value="Rhomboid-like"/>
    <property type="match status" value="1"/>
</dbReference>
<proteinExistence type="predicted"/>
<keyword evidence="8" id="KW-0378">Hydrolase</keyword>